<feature type="transmembrane region" description="Helical" evidence="7">
    <location>
        <begin position="200"/>
        <end position="219"/>
    </location>
</feature>
<comment type="subcellular location">
    <subcellularLocation>
        <location evidence="1">Membrane</location>
        <topology evidence="1">Multi-pass membrane protein</topology>
    </subcellularLocation>
</comment>
<dbReference type="OrthoDB" id="10030083at2759"/>
<accession>A0A2S4KPA3</accession>
<dbReference type="GO" id="GO:0016740">
    <property type="term" value="F:transferase activity"/>
    <property type="evidence" value="ECO:0007669"/>
    <property type="project" value="UniProtKB-KW"/>
</dbReference>
<comment type="caution">
    <text evidence="9">The sequence shown here is derived from an EMBL/GenBank/DDBJ whole genome shotgun (WGS) entry which is preliminary data.</text>
</comment>
<protein>
    <submittedName>
        <fullName evidence="9">1,3-beta-glucanosyltransferase</fullName>
    </submittedName>
</protein>
<dbReference type="STRING" id="94208.A0A2S4KPA3"/>
<evidence type="ECO:0000256" key="4">
    <source>
        <dbReference type="ARBA" id="ARBA00022989"/>
    </source>
</evidence>
<evidence type="ECO:0000256" key="7">
    <source>
        <dbReference type="SAM" id="Phobius"/>
    </source>
</evidence>
<evidence type="ECO:0000256" key="6">
    <source>
        <dbReference type="SAM" id="MobiDB-lite"/>
    </source>
</evidence>
<name>A0A2S4KPA3_9HYPO</name>
<dbReference type="GO" id="GO:0006644">
    <property type="term" value="P:phospholipid metabolic process"/>
    <property type="evidence" value="ECO:0007669"/>
    <property type="project" value="InterPro"/>
</dbReference>
<dbReference type="Proteomes" id="UP000237481">
    <property type="component" value="Unassembled WGS sequence"/>
</dbReference>
<sequence length="375" mass="40792">MAPASTPRGAASPMGPRQPLFLASKAFAVQWLVLNWVDCLCMLIVAGLSAGIYFAPIPVTRTFPITFNGSGDIVYPQWAYPYRGWIIPSWLSGLVSIGGPIAIYVVAQVRVRSAWDASSAIMGSTWGVLLASLFQVVVKQLIGGFRPYFLDVCMPDLSRAGSHNESGLNGVGFQQVMYTTEVCTQTDAMKLKTAITSFPSGHSTAAFAGFGFLFLWMNAKLKVWADHKPAFWKLALVMLPLLLAVIIACSLTIDAAHNWYDIVGGSVIGAVMAVASYRTSYAAVWDWRFNHLPLQQTEAFLYGAEGDVDYAAQTFTRSVGWGKKRAWLPERLDSARSSAVFARRDGAFPDGRGEGSGDRGQGEPQRRALAEDEAV</sequence>
<dbReference type="Pfam" id="PF01569">
    <property type="entry name" value="PAP2"/>
    <property type="match status" value="1"/>
</dbReference>
<dbReference type="PANTHER" id="PTHR10165">
    <property type="entry name" value="LIPID PHOSPHATE PHOSPHATASE"/>
    <property type="match status" value="1"/>
</dbReference>
<dbReference type="InterPro" id="IPR036938">
    <property type="entry name" value="PAP2/HPO_sf"/>
</dbReference>
<dbReference type="InterPro" id="IPR043216">
    <property type="entry name" value="PAP-like"/>
</dbReference>
<evidence type="ECO:0000313" key="10">
    <source>
        <dbReference type="Proteomes" id="UP000237481"/>
    </source>
</evidence>
<dbReference type="InterPro" id="IPR000326">
    <property type="entry name" value="PAP2/HPO"/>
</dbReference>
<keyword evidence="10" id="KW-1185">Reference proteome</keyword>
<reference evidence="9 10" key="1">
    <citation type="submission" date="2018-01" db="EMBL/GenBank/DDBJ databases">
        <title>Harnessing the power of phylogenomics to disentangle the directionality and signatures of interkingdom host jumping in the parasitic fungal genus Tolypocladium.</title>
        <authorList>
            <person name="Quandt C.A."/>
            <person name="Patterson W."/>
            <person name="Spatafora J.W."/>
        </authorList>
    </citation>
    <scope>NUCLEOTIDE SEQUENCE [LARGE SCALE GENOMIC DNA]</scope>
    <source>
        <strain evidence="9 10">NRBC 100945</strain>
    </source>
</reference>
<evidence type="ECO:0000256" key="3">
    <source>
        <dbReference type="ARBA" id="ARBA00022692"/>
    </source>
</evidence>
<dbReference type="CDD" id="cd03390">
    <property type="entry name" value="PAP2_containing_1_like"/>
    <property type="match status" value="1"/>
</dbReference>
<evidence type="ECO:0000256" key="1">
    <source>
        <dbReference type="ARBA" id="ARBA00004141"/>
    </source>
</evidence>
<keyword evidence="4 7" id="KW-1133">Transmembrane helix</keyword>
<dbReference type="SMART" id="SM00014">
    <property type="entry name" value="acidPPc"/>
    <property type="match status" value="1"/>
</dbReference>
<evidence type="ECO:0000256" key="5">
    <source>
        <dbReference type="ARBA" id="ARBA00023136"/>
    </source>
</evidence>
<dbReference type="PANTHER" id="PTHR10165:SF84">
    <property type="entry name" value="PHOSPHATIDIC ACID PHOSPHATASE BETA"/>
    <property type="match status" value="1"/>
</dbReference>
<keyword evidence="9" id="KW-0808">Transferase</keyword>
<feature type="transmembrane region" description="Helical" evidence="7">
    <location>
        <begin position="31"/>
        <end position="54"/>
    </location>
</feature>
<feature type="transmembrane region" description="Helical" evidence="7">
    <location>
        <begin position="259"/>
        <end position="277"/>
    </location>
</feature>
<feature type="region of interest" description="Disordered" evidence="6">
    <location>
        <begin position="344"/>
        <end position="375"/>
    </location>
</feature>
<evidence type="ECO:0000313" key="9">
    <source>
        <dbReference type="EMBL" id="POR32009.1"/>
    </source>
</evidence>
<organism evidence="9 10">
    <name type="scientific">Tolypocladium paradoxum</name>
    <dbReference type="NCBI Taxonomy" id="94208"/>
    <lineage>
        <taxon>Eukaryota</taxon>
        <taxon>Fungi</taxon>
        <taxon>Dikarya</taxon>
        <taxon>Ascomycota</taxon>
        <taxon>Pezizomycotina</taxon>
        <taxon>Sordariomycetes</taxon>
        <taxon>Hypocreomycetidae</taxon>
        <taxon>Hypocreales</taxon>
        <taxon>Ophiocordycipitaceae</taxon>
        <taxon>Tolypocladium</taxon>
    </lineage>
</organism>
<feature type="transmembrane region" description="Helical" evidence="7">
    <location>
        <begin position="231"/>
        <end position="253"/>
    </location>
</feature>
<comment type="similarity">
    <text evidence="2">Belongs to the PA-phosphatase related phosphoesterase family.</text>
</comment>
<keyword evidence="3 7" id="KW-0812">Transmembrane</keyword>
<feature type="transmembrane region" description="Helical" evidence="7">
    <location>
        <begin position="85"/>
        <end position="107"/>
    </location>
</feature>
<proteinExistence type="inferred from homology"/>
<keyword evidence="5 7" id="KW-0472">Membrane</keyword>
<dbReference type="GO" id="GO:0046839">
    <property type="term" value="P:phospholipid dephosphorylation"/>
    <property type="evidence" value="ECO:0007669"/>
    <property type="project" value="TreeGrafter"/>
</dbReference>
<dbReference type="EMBL" id="PKSG01000927">
    <property type="protein sequence ID" value="POR32009.1"/>
    <property type="molecule type" value="Genomic_DNA"/>
</dbReference>
<dbReference type="Gene3D" id="1.20.144.10">
    <property type="entry name" value="Phosphatidic acid phosphatase type 2/haloperoxidase"/>
    <property type="match status" value="1"/>
</dbReference>
<dbReference type="GO" id="GO:0016020">
    <property type="term" value="C:membrane"/>
    <property type="evidence" value="ECO:0007669"/>
    <property type="project" value="UniProtKB-SubCell"/>
</dbReference>
<gene>
    <name evidence="9" type="ORF">TPAR_07776</name>
</gene>
<dbReference type="SUPFAM" id="SSF48317">
    <property type="entry name" value="Acid phosphatase/Vanadium-dependent haloperoxidase"/>
    <property type="match status" value="1"/>
</dbReference>
<evidence type="ECO:0000259" key="8">
    <source>
        <dbReference type="SMART" id="SM00014"/>
    </source>
</evidence>
<feature type="domain" description="Phosphatidic acid phosphatase type 2/haloperoxidase" evidence="8">
    <location>
        <begin position="121"/>
        <end position="277"/>
    </location>
</feature>
<feature type="transmembrane region" description="Helical" evidence="7">
    <location>
        <begin position="119"/>
        <end position="138"/>
    </location>
</feature>
<evidence type="ECO:0000256" key="2">
    <source>
        <dbReference type="ARBA" id="ARBA00008816"/>
    </source>
</evidence>
<dbReference type="GO" id="GO:0008195">
    <property type="term" value="F:phosphatidate phosphatase activity"/>
    <property type="evidence" value="ECO:0007669"/>
    <property type="project" value="TreeGrafter"/>
</dbReference>
<dbReference type="AlphaFoldDB" id="A0A2S4KPA3"/>